<organism evidence="1 2">
    <name type="scientific">Cordyceps militaris</name>
    <name type="common">Caterpillar fungus</name>
    <name type="synonym">Clavaria militaris</name>
    <dbReference type="NCBI Taxonomy" id="73501"/>
    <lineage>
        <taxon>Eukaryota</taxon>
        <taxon>Fungi</taxon>
        <taxon>Dikarya</taxon>
        <taxon>Ascomycota</taxon>
        <taxon>Pezizomycotina</taxon>
        <taxon>Sordariomycetes</taxon>
        <taxon>Hypocreomycetidae</taxon>
        <taxon>Hypocreales</taxon>
        <taxon>Cordycipitaceae</taxon>
        <taxon>Cordyceps</taxon>
    </lineage>
</organism>
<dbReference type="PROSITE" id="PS51257">
    <property type="entry name" value="PROKAR_LIPOPROTEIN"/>
    <property type="match status" value="1"/>
</dbReference>
<accession>A0A2H4S6S7</accession>
<dbReference type="EMBL" id="CP023322">
    <property type="protein sequence ID" value="ATY58789.1"/>
    <property type="molecule type" value="Genomic_DNA"/>
</dbReference>
<evidence type="ECO:0000313" key="2">
    <source>
        <dbReference type="Proteomes" id="UP000323067"/>
    </source>
</evidence>
<gene>
    <name evidence="1" type="ORF">A9K55_003148</name>
</gene>
<reference evidence="1 2" key="1">
    <citation type="journal article" date="2017" name="BMC Genomics">
        <title>Chromosome level assembly and secondary metabolite potential of the parasitic fungus Cordyceps militaris.</title>
        <authorList>
            <person name="Kramer G.J."/>
            <person name="Nodwell J.R."/>
        </authorList>
    </citation>
    <scope>NUCLEOTIDE SEQUENCE [LARGE SCALE GENOMIC DNA]</scope>
    <source>
        <strain evidence="1 2">ATCC 34164</strain>
    </source>
</reference>
<protein>
    <submittedName>
        <fullName evidence="1">Uncharacterized protein</fullName>
    </submittedName>
</protein>
<dbReference type="VEuPathDB" id="FungiDB:CCM_05771"/>
<name>A0A2H4S6S7_CORMI</name>
<evidence type="ECO:0000313" key="1">
    <source>
        <dbReference type="EMBL" id="ATY58789.1"/>
    </source>
</evidence>
<dbReference type="AlphaFoldDB" id="A0A2H4S6S7"/>
<proteinExistence type="predicted"/>
<sequence>MPTCPKDSAASLSVQYWYNTYPRAVGSGSGGFSCGVPGWLGDQASLLGGGPLRSQRLWRRSARNRASVIFVKIEALFRLPVANNGTEGNCGGLNDEARARGKQQRRASFWSMLHIAPP</sequence>
<dbReference type="VEuPathDB" id="FungiDB:A9K55_003148"/>
<dbReference type="Proteomes" id="UP000323067">
    <property type="component" value="Chromosome iv"/>
</dbReference>